<dbReference type="EMBL" id="JABSTU010000005">
    <property type="protein sequence ID" value="KAH8029468.1"/>
    <property type="molecule type" value="Genomic_DNA"/>
</dbReference>
<dbReference type="Proteomes" id="UP000821866">
    <property type="component" value="Chromosome 3"/>
</dbReference>
<evidence type="ECO:0000313" key="1">
    <source>
        <dbReference type="EMBL" id="KAH8029468.1"/>
    </source>
</evidence>
<dbReference type="SUPFAM" id="SSF55486">
    <property type="entry name" value="Metalloproteases ('zincins'), catalytic domain"/>
    <property type="match status" value="1"/>
</dbReference>
<accession>A0A9J6E563</accession>
<sequence length="272" mass="30993">MDESTRRDHASFVLEISRACWAADVGVFPTARGGHENEFVDATNVIATTTASSNSSISIPPECVDKPCLPESFYFKAQPQGLFSWQVPPCSDFYSFVCTEDLLNRTHPQWLPYKHASVGYLYRSALRYVRETTARTRETFLSVLESIGLGGFPFLQERRKHTWRLDEPIALSLRLLDVAPFFHLKLPDVHAEYQDILLTRRSPIVPGLEVHDASKHLDRLISTWWALRTLMPSLRRQTMTDIEATLTIFKDIAKASTAGCEEQHGYRFCPKT</sequence>
<reference evidence="1" key="2">
    <citation type="submission" date="2021-09" db="EMBL/GenBank/DDBJ databases">
        <authorList>
            <person name="Jia N."/>
            <person name="Wang J."/>
            <person name="Shi W."/>
            <person name="Du L."/>
            <person name="Sun Y."/>
            <person name="Zhan W."/>
            <person name="Jiang J."/>
            <person name="Wang Q."/>
            <person name="Zhang B."/>
            <person name="Ji P."/>
            <person name="Sakyi L.B."/>
            <person name="Cui X."/>
            <person name="Yuan T."/>
            <person name="Jiang B."/>
            <person name="Yang W."/>
            <person name="Lam T.T.-Y."/>
            <person name="Chang Q."/>
            <person name="Ding S."/>
            <person name="Wang X."/>
            <person name="Zhu J."/>
            <person name="Ruan X."/>
            <person name="Zhao L."/>
            <person name="Wei J."/>
            <person name="Que T."/>
            <person name="Du C."/>
            <person name="Cheng J."/>
            <person name="Dai P."/>
            <person name="Han X."/>
            <person name="Huang E."/>
            <person name="Gao Y."/>
            <person name="Liu J."/>
            <person name="Shao H."/>
            <person name="Ye R."/>
            <person name="Li L."/>
            <person name="Wei W."/>
            <person name="Wang X."/>
            <person name="Wang C."/>
            <person name="Huo Q."/>
            <person name="Li W."/>
            <person name="Guo W."/>
            <person name="Chen H."/>
            <person name="Chen S."/>
            <person name="Zhou L."/>
            <person name="Zhou L."/>
            <person name="Ni X."/>
            <person name="Tian J."/>
            <person name="Zhou Y."/>
            <person name="Sheng Y."/>
            <person name="Liu T."/>
            <person name="Pan Y."/>
            <person name="Xia L."/>
            <person name="Li J."/>
            <person name="Zhao F."/>
            <person name="Cao W."/>
        </authorList>
    </citation>
    <scope>NUCLEOTIDE SEQUENCE</scope>
    <source>
        <strain evidence="1">Rmic-2018</strain>
        <tissue evidence="1">Larvae</tissue>
    </source>
</reference>
<protein>
    <submittedName>
        <fullName evidence="1">Uncharacterized protein</fullName>
    </submittedName>
</protein>
<keyword evidence="2" id="KW-1185">Reference proteome</keyword>
<gene>
    <name evidence="1" type="ORF">HPB51_000626</name>
</gene>
<name>A0A9J6E563_RHIMP</name>
<reference evidence="1" key="1">
    <citation type="journal article" date="2020" name="Cell">
        <title>Large-Scale Comparative Analyses of Tick Genomes Elucidate Their Genetic Diversity and Vector Capacities.</title>
        <authorList>
            <consortium name="Tick Genome and Microbiome Consortium (TIGMIC)"/>
            <person name="Jia N."/>
            <person name="Wang J."/>
            <person name="Shi W."/>
            <person name="Du L."/>
            <person name="Sun Y."/>
            <person name="Zhan W."/>
            <person name="Jiang J.F."/>
            <person name="Wang Q."/>
            <person name="Zhang B."/>
            <person name="Ji P."/>
            <person name="Bell-Sakyi L."/>
            <person name="Cui X.M."/>
            <person name="Yuan T.T."/>
            <person name="Jiang B.G."/>
            <person name="Yang W.F."/>
            <person name="Lam T.T."/>
            <person name="Chang Q.C."/>
            <person name="Ding S.J."/>
            <person name="Wang X.J."/>
            <person name="Zhu J.G."/>
            <person name="Ruan X.D."/>
            <person name="Zhao L."/>
            <person name="Wei J.T."/>
            <person name="Ye R.Z."/>
            <person name="Que T.C."/>
            <person name="Du C.H."/>
            <person name="Zhou Y.H."/>
            <person name="Cheng J.X."/>
            <person name="Dai P.F."/>
            <person name="Guo W.B."/>
            <person name="Han X.H."/>
            <person name="Huang E.J."/>
            <person name="Li L.F."/>
            <person name="Wei W."/>
            <person name="Gao Y.C."/>
            <person name="Liu J.Z."/>
            <person name="Shao H.Z."/>
            <person name="Wang X."/>
            <person name="Wang C.C."/>
            <person name="Yang T.C."/>
            <person name="Huo Q.B."/>
            <person name="Li W."/>
            <person name="Chen H.Y."/>
            <person name="Chen S.E."/>
            <person name="Zhou L.G."/>
            <person name="Ni X.B."/>
            <person name="Tian J.H."/>
            <person name="Sheng Y."/>
            <person name="Liu T."/>
            <person name="Pan Y.S."/>
            <person name="Xia L.Y."/>
            <person name="Li J."/>
            <person name="Zhao F."/>
            <person name="Cao W.C."/>
        </authorList>
    </citation>
    <scope>NUCLEOTIDE SEQUENCE</scope>
    <source>
        <strain evidence="1">Rmic-2018</strain>
    </source>
</reference>
<proteinExistence type="predicted"/>
<comment type="caution">
    <text evidence="1">The sequence shown here is derived from an EMBL/GenBank/DDBJ whole genome shotgun (WGS) entry which is preliminary data.</text>
</comment>
<dbReference type="AlphaFoldDB" id="A0A9J6E563"/>
<organism evidence="1 2">
    <name type="scientific">Rhipicephalus microplus</name>
    <name type="common">Cattle tick</name>
    <name type="synonym">Boophilus microplus</name>
    <dbReference type="NCBI Taxonomy" id="6941"/>
    <lineage>
        <taxon>Eukaryota</taxon>
        <taxon>Metazoa</taxon>
        <taxon>Ecdysozoa</taxon>
        <taxon>Arthropoda</taxon>
        <taxon>Chelicerata</taxon>
        <taxon>Arachnida</taxon>
        <taxon>Acari</taxon>
        <taxon>Parasitiformes</taxon>
        <taxon>Ixodida</taxon>
        <taxon>Ixodoidea</taxon>
        <taxon>Ixodidae</taxon>
        <taxon>Rhipicephalinae</taxon>
        <taxon>Rhipicephalus</taxon>
        <taxon>Boophilus</taxon>
    </lineage>
</organism>
<evidence type="ECO:0000313" key="2">
    <source>
        <dbReference type="Proteomes" id="UP000821866"/>
    </source>
</evidence>